<keyword evidence="2" id="KW-1133">Transmembrane helix</keyword>
<feature type="domain" description="Zinc-ribbon" evidence="4">
    <location>
        <begin position="3"/>
        <end position="23"/>
    </location>
</feature>
<dbReference type="Pfam" id="PF13240">
    <property type="entry name" value="Zn_Ribbon_1"/>
    <property type="match status" value="1"/>
</dbReference>
<comment type="caution">
    <text evidence="5">The sequence shown here is derived from an EMBL/GenBank/DDBJ whole genome shotgun (WGS) entry which is preliminary data.</text>
</comment>
<keyword evidence="6" id="KW-1185">Reference proteome</keyword>
<evidence type="ECO:0000259" key="3">
    <source>
        <dbReference type="Pfam" id="PF06439"/>
    </source>
</evidence>
<evidence type="ECO:0000259" key="4">
    <source>
        <dbReference type="Pfam" id="PF13240"/>
    </source>
</evidence>
<accession>D6TTS4</accession>
<feature type="compositionally biased region" description="Polar residues" evidence="1">
    <location>
        <begin position="36"/>
        <end position="48"/>
    </location>
</feature>
<dbReference type="GO" id="GO:0016787">
    <property type="term" value="F:hydrolase activity"/>
    <property type="evidence" value="ECO:0007669"/>
    <property type="project" value="InterPro"/>
</dbReference>
<dbReference type="EMBL" id="ADVG01000003">
    <property type="protein sequence ID" value="EFH83825.1"/>
    <property type="molecule type" value="Genomic_DNA"/>
</dbReference>
<dbReference type="InterPro" id="IPR010496">
    <property type="entry name" value="AL/BT2_dom"/>
</dbReference>
<evidence type="ECO:0000256" key="1">
    <source>
        <dbReference type="SAM" id="MobiDB-lite"/>
    </source>
</evidence>
<proteinExistence type="predicted"/>
<keyword evidence="2" id="KW-0472">Membrane</keyword>
<evidence type="ECO:0000313" key="5">
    <source>
        <dbReference type="EMBL" id="EFH83825.1"/>
    </source>
</evidence>
<dbReference type="OrthoDB" id="157546at2"/>
<dbReference type="InParanoid" id="D6TTS4"/>
<feature type="domain" description="3-keto-alpha-glucoside-1,2-lyase/3-keto-2-hydroxy-glucal hydratase" evidence="3">
    <location>
        <begin position="211"/>
        <end position="379"/>
    </location>
</feature>
<keyword evidence="2" id="KW-0812">Transmembrane</keyword>
<dbReference type="RefSeq" id="WP_007914805.1">
    <property type="nucleotide sequence ID" value="NZ_ADVG01000003.1"/>
</dbReference>
<protein>
    <recommendedName>
        <fullName evidence="7">Zinc-ribbon domain-containing protein</fullName>
    </recommendedName>
</protein>
<organism evidence="5 6">
    <name type="scientific">Ktedonobacter racemifer DSM 44963</name>
    <dbReference type="NCBI Taxonomy" id="485913"/>
    <lineage>
        <taxon>Bacteria</taxon>
        <taxon>Bacillati</taxon>
        <taxon>Chloroflexota</taxon>
        <taxon>Ktedonobacteria</taxon>
        <taxon>Ktedonobacterales</taxon>
        <taxon>Ktedonobacteraceae</taxon>
        <taxon>Ktedonobacter</taxon>
    </lineage>
</organism>
<evidence type="ECO:0008006" key="7">
    <source>
        <dbReference type="Google" id="ProtNLM"/>
    </source>
</evidence>
<sequence>MQCQNCHSELPEGARFCSECGTSIAPAPQAVPTPSEVFQSSPFDQEQGASHAASEPTEAFQTPSSYQEYVAPAMYQEYAGLPQNAQAPLAATAYASMPGTPAPGTPYAGYPAPGFPPNANNPYATQSAYTPYFAGAAPTQPRRRNKTVLIVTLVTVIALVVLLGGGITYFVTQSNQRNQAVQALQWDDPNSLYSGVQALSPTTTSALDSASGSPWKESAPLSDSHPFACAFKDGSYHVTTTQLKYIYTCIEKTSYSDFAMQVDVSILQGEGAGFSFRHPGTGDYYTFLYTTQGTYTAEIYSGGEYKRSLLSGSRSQDLKTGVEQTNTVMIIAHKSTFDIYANGKFVDTFSDSTYTEGTLGLTAYAKSSPAEVSFSNLKIWRL</sequence>
<feature type="region of interest" description="Disordered" evidence="1">
    <location>
        <begin position="28"/>
        <end position="61"/>
    </location>
</feature>
<dbReference type="STRING" id="485913.Krac_4825"/>
<gene>
    <name evidence="5" type="ORF">Krac_4825</name>
</gene>
<name>D6TTS4_KTERA</name>
<dbReference type="Proteomes" id="UP000004508">
    <property type="component" value="Unassembled WGS sequence"/>
</dbReference>
<dbReference type="Gene3D" id="2.60.120.560">
    <property type="entry name" value="Exo-inulinase, domain 1"/>
    <property type="match status" value="1"/>
</dbReference>
<dbReference type="AlphaFoldDB" id="D6TTS4"/>
<reference evidence="5 6" key="1">
    <citation type="journal article" date="2011" name="Stand. Genomic Sci.">
        <title>Non-contiguous finished genome sequence and contextual data of the filamentous soil bacterium Ktedonobacter racemifer type strain (SOSP1-21).</title>
        <authorList>
            <person name="Chang Y.J."/>
            <person name="Land M."/>
            <person name="Hauser L."/>
            <person name="Chertkov O."/>
            <person name="Del Rio T.G."/>
            <person name="Nolan M."/>
            <person name="Copeland A."/>
            <person name="Tice H."/>
            <person name="Cheng J.F."/>
            <person name="Lucas S."/>
            <person name="Han C."/>
            <person name="Goodwin L."/>
            <person name="Pitluck S."/>
            <person name="Ivanova N."/>
            <person name="Ovchinikova G."/>
            <person name="Pati A."/>
            <person name="Chen A."/>
            <person name="Palaniappan K."/>
            <person name="Mavromatis K."/>
            <person name="Liolios K."/>
            <person name="Brettin T."/>
            <person name="Fiebig A."/>
            <person name="Rohde M."/>
            <person name="Abt B."/>
            <person name="Goker M."/>
            <person name="Detter J.C."/>
            <person name="Woyke T."/>
            <person name="Bristow J."/>
            <person name="Eisen J.A."/>
            <person name="Markowitz V."/>
            <person name="Hugenholtz P."/>
            <person name="Kyrpides N.C."/>
            <person name="Klenk H.P."/>
            <person name="Lapidus A."/>
        </authorList>
    </citation>
    <scope>NUCLEOTIDE SEQUENCE [LARGE SCALE GENOMIC DNA]</scope>
    <source>
        <strain evidence="6">DSM 44963</strain>
    </source>
</reference>
<evidence type="ECO:0000313" key="6">
    <source>
        <dbReference type="Proteomes" id="UP000004508"/>
    </source>
</evidence>
<evidence type="ECO:0000256" key="2">
    <source>
        <dbReference type="SAM" id="Phobius"/>
    </source>
</evidence>
<dbReference type="Pfam" id="PF06439">
    <property type="entry name" value="3keto-disac_hyd"/>
    <property type="match status" value="1"/>
</dbReference>
<feature type="transmembrane region" description="Helical" evidence="2">
    <location>
        <begin position="148"/>
        <end position="171"/>
    </location>
</feature>
<dbReference type="InterPro" id="IPR026870">
    <property type="entry name" value="Zinc_ribbon_dom"/>
</dbReference>